<evidence type="ECO:0000313" key="2">
    <source>
        <dbReference type="EMBL" id="VDL93276.1"/>
    </source>
</evidence>
<gene>
    <name evidence="2" type="ORF">SSLN_LOCUS6891</name>
</gene>
<evidence type="ECO:0000313" key="3">
    <source>
        <dbReference type="Proteomes" id="UP000275846"/>
    </source>
</evidence>
<feature type="compositionally biased region" description="Polar residues" evidence="1">
    <location>
        <begin position="73"/>
        <end position="92"/>
    </location>
</feature>
<evidence type="ECO:0000313" key="4">
    <source>
        <dbReference type="WBParaSite" id="SSLN_0000711001-mRNA-1"/>
    </source>
</evidence>
<dbReference type="WBParaSite" id="SSLN_0000711001-mRNA-1">
    <property type="protein sequence ID" value="SSLN_0000711001-mRNA-1"/>
    <property type="gene ID" value="SSLN_0000711001"/>
</dbReference>
<reference evidence="4" key="1">
    <citation type="submission" date="2016-06" db="UniProtKB">
        <authorList>
            <consortium name="WormBaseParasite"/>
        </authorList>
    </citation>
    <scope>IDENTIFICATION</scope>
</reference>
<feature type="compositionally biased region" description="Low complexity" evidence="1">
    <location>
        <begin position="305"/>
        <end position="316"/>
    </location>
</feature>
<dbReference type="Proteomes" id="UP000275846">
    <property type="component" value="Unassembled WGS sequence"/>
</dbReference>
<dbReference type="AlphaFoldDB" id="A0A183SRP3"/>
<proteinExistence type="predicted"/>
<reference evidence="2 3" key="2">
    <citation type="submission" date="2018-11" db="EMBL/GenBank/DDBJ databases">
        <authorList>
            <consortium name="Pathogen Informatics"/>
        </authorList>
    </citation>
    <scope>NUCLEOTIDE SEQUENCE [LARGE SCALE GENOMIC DNA]</scope>
    <source>
        <strain evidence="2 3">NST_G2</strain>
    </source>
</reference>
<protein>
    <submittedName>
        <fullName evidence="4">LisH domain-containing protein</fullName>
    </submittedName>
</protein>
<evidence type="ECO:0000256" key="1">
    <source>
        <dbReference type="SAM" id="MobiDB-lite"/>
    </source>
</evidence>
<accession>A0A183SRP3</accession>
<sequence>MVDFFTKMAEAEAMANMSAETFDQAIFNTWYDFALERRTIEAYTKLLAEEKKLAGSVTAPVTATAGASKINRFASNKTEPLQPQRTDLSTPASEDGPLRSGTPAPLAEPTASESTPTAGSVVVTPAVVKDFDVPVDDPFDVAELNTINDLEELRDILATFETPANVITPEMGTKQQDCLHEDRMAAGVASLAAGQLLQDHLHNSHSLPGSAESSLDQAAKHKFGSLKDITFPQICPTQDENLLDPKKFIKPLAYSQAASSAPSSQADLRAVDEPSKADQTTQRLLNRILPSPHLAELTEGSMNRSHSSSVENFNSSEKTRSTILPESAAAKATEPVLAAPNCSPPPSDIEALVTCAVEMGFSRSRAQLLAEVAVQPRSTTDSEVGSPRDRQKIFITQLVNFTSLVDTEGVNEDFAKTAVIVSPNDLGKVFMRTPLYRAMGIHAITTLVLSDAYYEGPIRVLFLWHPTFPLFLETQEEVSSR</sequence>
<name>A0A183SRP3_SCHSO</name>
<keyword evidence="3" id="KW-1185">Reference proteome</keyword>
<dbReference type="EMBL" id="UYSU01033897">
    <property type="protein sequence ID" value="VDL93276.1"/>
    <property type="molecule type" value="Genomic_DNA"/>
</dbReference>
<dbReference type="OrthoDB" id="2018023at2759"/>
<feature type="region of interest" description="Disordered" evidence="1">
    <location>
        <begin position="259"/>
        <end position="321"/>
    </location>
</feature>
<organism evidence="4">
    <name type="scientific">Schistocephalus solidus</name>
    <name type="common">Tapeworm</name>
    <dbReference type="NCBI Taxonomy" id="70667"/>
    <lineage>
        <taxon>Eukaryota</taxon>
        <taxon>Metazoa</taxon>
        <taxon>Spiralia</taxon>
        <taxon>Lophotrochozoa</taxon>
        <taxon>Platyhelminthes</taxon>
        <taxon>Cestoda</taxon>
        <taxon>Eucestoda</taxon>
        <taxon>Diphyllobothriidea</taxon>
        <taxon>Diphyllobothriidae</taxon>
        <taxon>Schistocephalus</taxon>
    </lineage>
</organism>
<feature type="region of interest" description="Disordered" evidence="1">
    <location>
        <begin position="70"/>
        <end position="119"/>
    </location>
</feature>